<dbReference type="Gene3D" id="3.90.550.10">
    <property type="entry name" value="Spore Coat Polysaccharide Biosynthesis Protein SpsA, Chain A"/>
    <property type="match status" value="1"/>
</dbReference>
<name>A0A0R2ABJ0_9LACO</name>
<dbReference type="AlphaFoldDB" id="A0A0R2ABJ0"/>
<dbReference type="GO" id="GO:0016740">
    <property type="term" value="F:transferase activity"/>
    <property type="evidence" value="ECO:0007669"/>
    <property type="project" value="UniProtKB-KW"/>
</dbReference>
<evidence type="ECO:0000313" key="2">
    <source>
        <dbReference type="EMBL" id="KRM63954.1"/>
    </source>
</evidence>
<comment type="caution">
    <text evidence="2">The sequence shown here is derived from an EMBL/GenBank/DDBJ whole genome shotgun (WGS) entry which is preliminary data.</text>
</comment>
<dbReference type="InterPro" id="IPR001173">
    <property type="entry name" value="Glyco_trans_2-like"/>
</dbReference>
<dbReference type="Proteomes" id="UP000051008">
    <property type="component" value="Unassembled WGS sequence"/>
</dbReference>
<accession>A0A0R2ABJ0</accession>
<keyword evidence="2" id="KW-0808">Transferase</keyword>
<organism evidence="2 3">
    <name type="scientific">Ligilactobacillus agilis DSM 20509</name>
    <dbReference type="NCBI Taxonomy" id="1423718"/>
    <lineage>
        <taxon>Bacteria</taxon>
        <taxon>Bacillati</taxon>
        <taxon>Bacillota</taxon>
        <taxon>Bacilli</taxon>
        <taxon>Lactobacillales</taxon>
        <taxon>Lactobacillaceae</taxon>
        <taxon>Ligilactobacillus</taxon>
    </lineage>
</organism>
<dbReference type="RefSeq" id="WP_235804515.1">
    <property type="nucleotide sequence ID" value="NZ_AYYP01000047.1"/>
</dbReference>
<keyword evidence="3" id="KW-1185">Reference proteome</keyword>
<dbReference type="Pfam" id="PF00535">
    <property type="entry name" value="Glycos_transf_2"/>
    <property type="match status" value="1"/>
</dbReference>
<evidence type="ECO:0000313" key="3">
    <source>
        <dbReference type="Proteomes" id="UP000051008"/>
    </source>
</evidence>
<feature type="domain" description="Glycosyltransferase 2-like" evidence="1">
    <location>
        <begin position="62"/>
        <end position="180"/>
    </location>
</feature>
<dbReference type="PATRIC" id="fig|1423718.3.peg.173"/>
<gene>
    <name evidence="2" type="ORF">FC14_GL000170</name>
</gene>
<evidence type="ECO:0000259" key="1">
    <source>
        <dbReference type="Pfam" id="PF00535"/>
    </source>
</evidence>
<dbReference type="EMBL" id="AYYP01000047">
    <property type="protein sequence ID" value="KRM63954.1"/>
    <property type="molecule type" value="Genomic_DNA"/>
</dbReference>
<dbReference type="InterPro" id="IPR029044">
    <property type="entry name" value="Nucleotide-diphossugar_trans"/>
</dbReference>
<reference evidence="2 3" key="1">
    <citation type="journal article" date="2015" name="Genome Announc.">
        <title>Expanding the biotechnology potential of lactobacilli through comparative genomics of 213 strains and associated genera.</title>
        <authorList>
            <person name="Sun Z."/>
            <person name="Harris H.M."/>
            <person name="McCann A."/>
            <person name="Guo C."/>
            <person name="Argimon S."/>
            <person name="Zhang W."/>
            <person name="Yang X."/>
            <person name="Jeffery I.B."/>
            <person name="Cooney J.C."/>
            <person name="Kagawa T.F."/>
            <person name="Liu W."/>
            <person name="Song Y."/>
            <person name="Salvetti E."/>
            <person name="Wrobel A."/>
            <person name="Rasinkangas P."/>
            <person name="Parkhill J."/>
            <person name="Rea M.C."/>
            <person name="O'Sullivan O."/>
            <person name="Ritari J."/>
            <person name="Douillard F.P."/>
            <person name="Paul Ross R."/>
            <person name="Yang R."/>
            <person name="Briner A.E."/>
            <person name="Felis G.E."/>
            <person name="de Vos W.M."/>
            <person name="Barrangou R."/>
            <person name="Klaenhammer T.R."/>
            <person name="Caufield P.W."/>
            <person name="Cui Y."/>
            <person name="Zhang H."/>
            <person name="O'Toole P.W."/>
        </authorList>
    </citation>
    <scope>NUCLEOTIDE SEQUENCE [LARGE SCALE GENOMIC DNA]</scope>
    <source>
        <strain evidence="2 3">DSM 20509</strain>
    </source>
</reference>
<protein>
    <submittedName>
        <fullName evidence="2">Glycosyltransferase</fullName>
    </submittedName>
</protein>
<dbReference type="SUPFAM" id="SSF53448">
    <property type="entry name" value="Nucleotide-diphospho-sugar transferases"/>
    <property type="match status" value="1"/>
</dbReference>
<proteinExistence type="predicted"/>
<sequence length="297" mass="34865">MIEGKKVMLFIRKFISFIRGYNRKLKYTIKILLVNSKKIKKIGIETEKKREERIIVSLTSYHKRFATLDLCIKTLLMQTMKPDKVIIYLVESDKKYLPKKVLRLQEYGLEIRYVRDDLRPHKKYYHAMKEFPNDIIITTDDDCLYSKYLVEELYRTYNKFPQAITAGRVRKIRAENGDFLSYNTWCLTEESFRPSLSLLATGVGGVLYPPHLLDLSKLLNLNEINKYISVDDLWLKTVELTGRVPVVLCDSKVDRVRIELPGAAENGLAKDNVEMNQNDVYWSLLNREYNLISKFTD</sequence>